<gene>
    <name evidence="1" type="ORF">EVAR_97959_1</name>
</gene>
<keyword evidence="2" id="KW-1185">Reference proteome</keyword>
<accession>A0A4C1XFJ9</accession>
<protein>
    <submittedName>
        <fullName evidence="1">Uncharacterized protein</fullName>
    </submittedName>
</protein>
<comment type="caution">
    <text evidence="1">The sequence shown here is derived from an EMBL/GenBank/DDBJ whole genome shotgun (WGS) entry which is preliminary data.</text>
</comment>
<evidence type="ECO:0000313" key="2">
    <source>
        <dbReference type="Proteomes" id="UP000299102"/>
    </source>
</evidence>
<sequence length="296" mass="33611">MHRLDEPSSHYSSRDRLADIAPLVYVKIVVFFSRLKILQMPFLSQAELVAGRPRASTAPDPGRVPASEAELAAHAPHDPAIAIHHSEIIPINSEEVHEKVSGRLDRSIELMRERVREIVLRQQIRYPQSMAALGSTCIESKESHQLNAHYLKIRLDDTTQHMQETCLAWATQHTGLHILFPVYVYFVFYMYQKVGSALLTLRSRKCPRKAMSTSGSPVHLPLEYAIKKKLSYTRPVFIDIEIEALATNMFRFYAGWRPRLASITAPLNLHRSPPKLTAADIIAVVGRLFVKLLIFN</sequence>
<dbReference type="Proteomes" id="UP000299102">
    <property type="component" value="Unassembled WGS sequence"/>
</dbReference>
<reference evidence="1 2" key="1">
    <citation type="journal article" date="2019" name="Commun. Biol.">
        <title>The bagworm genome reveals a unique fibroin gene that provides high tensile strength.</title>
        <authorList>
            <person name="Kono N."/>
            <person name="Nakamura H."/>
            <person name="Ohtoshi R."/>
            <person name="Tomita M."/>
            <person name="Numata K."/>
            <person name="Arakawa K."/>
        </authorList>
    </citation>
    <scope>NUCLEOTIDE SEQUENCE [LARGE SCALE GENOMIC DNA]</scope>
</reference>
<dbReference type="EMBL" id="BGZK01000825">
    <property type="protein sequence ID" value="GBP61870.1"/>
    <property type="molecule type" value="Genomic_DNA"/>
</dbReference>
<organism evidence="1 2">
    <name type="scientific">Eumeta variegata</name>
    <name type="common">Bagworm moth</name>
    <name type="synonym">Eumeta japonica</name>
    <dbReference type="NCBI Taxonomy" id="151549"/>
    <lineage>
        <taxon>Eukaryota</taxon>
        <taxon>Metazoa</taxon>
        <taxon>Ecdysozoa</taxon>
        <taxon>Arthropoda</taxon>
        <taxon>Hexapoda</taxon>
        <taxon>Insecta</taxon>
        <taxon>Pterygota</taxon>
        <taxon>Neoptera</taxon>
        <taxon>Endopterygota</taxon>
        <taxon>Lepidoptera</taxon>
        <taxon>Glossata</taxon>
        <taxon>Ditrysia</taxon>
        <taxon>Tineoidea</taxon>
        <taxon>Psychidae</taxon>
        <taxon>Oiketicinae</taxon>
        <taxon>Eumeta</taxon>
    </lineage>
</organism>
<proteinExistence type="predicted"/>
<name>A0A4C1XFJ9_EUMVA</name>
<evidence type="ECO:0000313" key="1">
    <source>
        <dbReference type="EMBL" id="GBP61870.1"/>
    </source>
</evidence>
<dbReference type="AlphaFoldDB" id="A0A4C1XFJ9"/>